<gene>
    <name evidence="1" type="ORF">BU25DRAFT_308039</name>
</gene>
<name>A0ACB6RLY4_9PLEO</name>
<protein>
    <submittedName>
        <fullName evidence="1">Uncharacterized protein</fullName>
    </submittedName>
</protein>
<feature type="non-terminal residue" evidence="1">
    <location>
        <position position="52"/>
    </location>
</feature>
<reference evidence="1" key="1">
    <citation type="journal article" date="2020" name="Stud. Mycol.">
        <title>101 Dothideomycetes genomes: a test case for predicting lifestyles and emergence of pathogens.</title>
        <authorList>
            <person name="Haridas S."/>
            <person name="Albert R."/>
            <person name="Binder M."/>
            <person name="Bloem J."/>
            <person name="Labutti K."/>
            <person name="Salamov A."/>
            <person name="Andreopoulos B."/>
            <person name="Baker S."/>
            <person name="Barry K."/>
            <person name="Bills G."/>
            <person name="Bluhm B."/>
            <person name="Cannon C."/>
            <person name="Castanera R."/>
            <person name="Culley D."/>
            <person name="Daum C."/>
            <person name="Ezra D."/>
            <person name="Gonzalez J."/>
            <person name="Henrissat B."/>
            <person name="Kuo A."/>
            <person name="Liang C."/>
            <person name="Lipzen A."/>
            <person name="Lutzoni F."/>
            <person name="Magnuson J."/>
            <person name="Mondo S."/>
            <person name="Nolan M."/>
            <person name="Ohm R."/>
            <person name="Pangilinan J."/>
            <person name="Park H.-J."/>
            <person name="Ramirez L."/>
            <person name="Alfaro M."/>
            <person name="Sun H."/>
            <person name="Tritt A."/>
            <person name="Yoshinaga Y."/>
            <person name="Zwiers L.-H."/>
            <person name="Turgeon B."/>
            <person name="Goodwin S."/>
            <person name="Spatafora J."/>
            <person name="Crous P."/>
            <person name="Grigoriev I."/>
        </authorList>
    </citation>
    <scope>NUCLEOTIDE SEQUENCE</scope>
    <source>
        <strain evidence="1">CBS 525.71</strain>
    </source>
</reference>
<evidence type="ECO:0000313" key="2">
    <source>
        <dbReference type="Proteomes" id="UP000799754"/>
    </source>
</evidence>
<accession>A0ACB6RLY4</accession>
<organism evidence="1 2">
    <name type="scientific">Macroventuria anomochaeta</name>
    <dbReference type="NCBI Taxonomy" id="301207"/>
    <lineage>
        <taxon>Eukaryota</taxon>
        <taxon>Fungi</taxon>
        <taxon>Dikarya</taxon>
        <taxon>Ascomycota</taxon>
        <taxon>Pezizomycotina</taxon>
        <taxon>Dothideomycetes</taxon>
        <taxon>Pleosporomycetidae</taxon>
        <taxon>Pleosporales</taxon>
        <taxon>Pleosporineae</taxon>
        <taxon>Didymellaceae</taxon>
        <taxon>Macroventuria</taxon>
    </lineage>
</organism>
<proteinExistence type="predicted"/>
<dbReference type="Proteomes" id="UP000799754">
    <property type="component" value="Unassembled WGS sequence"/>
</dbReference>
<keyword evidence="2" id="KW-1185">Reference proteome</keyword>
<sequence>QPVKQSTFFDTAKTPYATAAAMVEKALSLGNNTSQSHAYYFLQQWRTRGSPI</sequence>
<comment type="caution">
    <text evidence="1">The sequence shown here is derived from an EMBL/GenBank/DDBJ whole genome shotgun (WGS) entry which is preliminary data.</text>
</comment>
<dbReference type="EMBL" id="MU006740">
    <property type="protein sequence ID" value="KAF2622931.1"/>
    <property type="molecule type" value="Genomic_DNA"/>
</dbReference>
<evidence type="ECO:0000313" key="1">
    <source>
        <dbReference type="EMBL" id="KAF2622931.1"/>
    </source>
</evidence>
<feature type="non-terminal residue" evidence="1">
    <location>
        <position position="1"/>
    </location>
</feature>